<comment type="similarity">
    <text evidence="5">Belongs to the FlgI family.</text>
</comment>
<reference evidence="6 7" key="1">
    <citation type="submission" date="2019-12" db="EMBL/GenBank/DDBJ databases">
        <title>Novel species isolated from a subtropical stream in China.</title>
        <authorList>
            <person name="Lu H."/>
        </authorList>
    </citation>
    <scope>NUCLEOTIDE SEQUENCE [LARGE SCALE GENOMIC DNA]</scope>
    <source>
        <strain evidence="6 7">FT55W</strain>
    </source>
</reference>
<gene>
    <name evidence="5 6" type="primary">flgI</name>
    <name evidence="6" type="ORF">GTP45_16985</name>
</gene>
<keyword evidence="6" id="KW-0969">Cilium</keyword>
<feature type="signal peptide" evidence="5">
    <location>
        <begin position="1"/>
        <end position="22"/>
    </location>
</feature>
<name>A0A7X4KCT0_9BURK</name>
<dbReference type="Proteomes" id="UP000450012">
    <property type="component" value="Unassembled WGS sequence"/>
</dbReference>
<dbReference type="PANTHER" id="PTHR30381">
    <property type="entry name" value="FLAGELLAR P-RING PERIPLASMIC PROTEIN FLGI"/>
    <property type="match status" value="1"/>
</dbReference>
<dbReference type="GO" id="GO:0009428">
    <property type="term" value="C:bacterial-type flagellum basal body, distal rod, P ring"/>
    <property type="evidence" value="ECO:0007669"/>
    <property type="project" value="InterPro"/>
</dbReference>
<dbReference type="GO" id="GO:0030288">
    <property type="term" value="C:outer membrane-bounded periplasmic space"/>
    <property type="evidence" value="ECO:0007669"/>
    <property type="project" value="InterPro"/>
</dbReference>
<evidence type="ECO:0000313" key="6">
    <source>
        <dbReference type="EMBL" id="MYM68515.1"/>
    </source>
</evidence>
<keyword evidence="7" id="KW-1185">Reference proteome</keyword>
<comment type="subcellular location">
    <subcellularLocation>
        <location evidence="2 5">Bacterial flagellum basal body</location>
    </subcellularLocation>
</comment>
<dbReference type="RefSeq" id="WP_161015065.1">
    <property type="nucleotide sequence ID" value="NZ_WWCK01000005.1"/>
</dbReference>
<dbReference type="GO" id="GO:0005198">
    <property type="term" value="F:structural molecule activity"/>
    <property type="evidence" value="ECO:0007669"/>
    <property type="project" value="InterPro"/>
</dbReference>
<evidence type="ECO:0000256" key="4">
    <source>
        <dbReference type="ARBA" id="ARBA00023143"/>
    </source>
</evidence>
<dbReference type="Pfam" id="PF02119">
    <property type="entry name" value="FlgI"/>
    <property type="match status" value="1"/>
</dbReference>
<dbReference type="InterPro" id="IPR001782">
    <property type="entry name" value="Flag_FlgI"/>
</dbReference>
<dbReference type="EMBL" id="WWCK01000005">
    <property type="protein sequence ID" value="MYM68515.1"/>
    <property type="molecule type" value="Genomic_DNA"/>
</dbReference>
<dbReference type="AlphaFoldDB" id="A0A7X4KCT0"/>
<comment type="subunit">
    <text evidence="5">The basal body constitutes a major portion of the flagellar organelle and consists of four rings (L,P,S, and M) mounted on a central rod.</text>
</comment>
<dbReference type="NCBIfam" id="NF003676">
    <property type="entry name" value="PRK05303.1"/>
    <property type="match status" value="1"/>
</dbReference>
<dbReference type="HAMAP" id="MF_00416">
    <property type="entry name" value="FlgI"/>
    <property type="match status" value="1"/>
</dbReference>
<evidence type="ECO:0000256" key="2">
    <source>
        <dbReference type="ARBA" id="ARBA00004117"/>
    </source>
</evidence>
<dbReference type="GO" id="GO:0071973">
    <property type="term" value="P:bacterial-type flagellum-dependent cell motility"/>
    <property type="evidence" value="ECO:0007669"/>
    <property type="project" value="InterPro"/>
</dbReference>
<dbReference type="PRINTS" id="PR01010">
    <property type="entry name" value="FLGPRINGFLGI"/>
</dbReference>
<keyword evidence="3 5" id="KW-0732">Signal</keyword>
<proteinExistence type="inferred from homology"/>
<keyword evidence="4 5" id="KW-0975">Bacterial flagellum</keyword>
<evidence type="ECO:0000256" key="1">
    <source>
        <dbReference type="ARBA" id="ARBA00002591"/>
    </source>
</evidence>
<accession>A0A7X4KCT0</accession>
<evidence type="ECO:0000256" key="3">
    <source>
        <dbReference type="ARBA" id="ARBA00022729"/>
    </source>
</evidence>
<comment type="caution">
    <text evidence="6">The sequence shown here is derived from an EMBL/GenBank/DDBJ whole genome shotgun (WGS) entry which is preliminary data.</text>
</comment>
<keyword evidence="6" id="KW-0966">Cell projection</keyword>
<sequence precursor="true">MKTSIKAALLLSLSLLALPGQAERIKDLASIAGVRNNQLLGYGLVVGLDGSGDQTTQTPFTVQSVISMLQQLGVNLPQGGSQLQLKNVAAVMVTASLPPFAQPGQTLDITVSSMGNAKSLRGGTLLMTPLKGADGQVYGMAQGNVLVGGVGVQAGGGAGGGGSSLTVNHLSVGKISGGATVERAVATNLGEGNMIKLELNNADFATASRVVEAINDKYGAGIAYALDSRVIRVQAPSGSDQRVSFIGTLQDMNVNPAEQPAKVIMNARTGSVVMNRAVTLDTCAISHGNLSVSVNADTQVSQPNPLSGGRTVVTQNPQVGIKADGGKVMMVKGGASLAEVVKALNAIGATPQDLLSILQAMKAAGSLRAELEII</sequence>
<dbReference type="PANTHER" id="PTHR30381:SF0">
    <property type="entry name" value="FLAGELLAR P-RING PROTEIN"/>
    <property type="match status" value="1"/>
</dbReference>
<feature type="chain" id="PRO_5031656866" description="Flagellar P-ring protein" evidence="5">
    <location>
        <begin position="23"/>
        <end position="374"/>
    </location>
</feature>
<evidence type="ECO:0000256" key="5">
    <source>
        <dbReference type="HAMAP-Rule" id="MF_00416"/>
    </source>
</evidence>
<organism evidence="6 7">
    <name type="scientific">Duganella rivi</name>
    <dbReference type="NCBI Taxonomy" id="2666083"/>
    <lineage>
        <taxon>Bacteria</taxon>
        <taxon>Pseudomonadati</taxon>
        <taxon>Pseudomonadota</taxon>
        <taxon>Betaproteobacteria</taxon>
        <taxon>Burkholderiales</taxon>
        <taxon>Oxalobacteraceae</taxon>
        <taxon>Telluria group</taxon>
        <taxon>Duganella</taxon>
    </lineage>
</organism>
<comment type="function">
    <text evidence="1 5">Assembles around the rod to form the L-ring and probably protects the motor/basal body from shearing forces during rotation.</text>
</comment>
<keyword evidence="6" id="KW-0282">Flagellum</keyword>
<evidence type="ECO:0000313" key="7">
    <source>
        <dbReference type="Proteomes" id="UP000450012"/>
    </source>
</evidence>
<protein>
    <recommendedName>
        <fullName evidence="5">Flagellar P-ring protein</fullName>
    </recommendedName>
    <alternativeName>
        <fullName evidence="5">Basal body P-ring protein</fullName>
    </alternativeName>
</protein>